<feature type="domain" description="WDR11 second beta-propeller" evidence="3">
    <location>
        <begin position="589"/>
        <end position="748"/>
    </location>
</feature>
<dbReference type="Gene3D" id="2.130.10.10">
    <property type="entry name" value="YVTN repeat-like/Quinoprotein amine dehydrogenase"/>
    <property type="match status" value="3"/>
</dbReference>
<dbReference type="SMART" id="SM00320">
    <property type="entry name" value="WD40"/>
    <property type="match status" value="5"/>
</dbReference>
<dbReference type="FunFam" id="2.130.10.10:FF:000204">
    <property type="entry name" value="WD repeat domain 11"/>
    <property type="match status" value="1"/>
</dbReference>
<proteinExistence type="predicted"/>
<dbReference type="PANTHER" id="PTHR14593:SF5">
    <property type="entry name" value="WD REPEAT-CONTAINING PROTEIN 11"/>
    <property type="match status" value="1"/>
</dbReference>
<dbReference type="InterPro" id="IPR036322">
    <property type="entry name" value="WD40_repeat_dom_sf"/>
</dbReference>
<evidence type="ECO:0000259" key="4">
    <source>
        <dbReference type="Pfam" id="PF23753"/>
    </source>
</evidence>
<feature type="domain" description="WDR11 first beta-propeller" evidence="2">
    <location>
        <begin position="22"/>
        <end position="315"/>
    </location>
</feature>
<dbReference type="InterPro" id="IPR001680">
    <property type="entry name" value="WD40_rpt"/>
</dbReference>
<feature type="region of interest" description="Disordered" evidence="1">
    <location>
        <begin position="1139"/>
        <end position="1163"/>
    </location>
</feature>
<dbReference type="Pfam" id="PF23753">
    <property type="entry name" value="TPR_WDR11"/>
    <property type="match status" value="1"/>
</dbReference>
<evidence type="ECO:0000259" key="2">
    <source>
        <dbReference type="Pfam" id="PF23751"/>
    </source>
</evidence>
<protein>
    <submittedName>
        <fullName evidence="5">WD repeat domain 11</fullName>
    </submittedName>
</protein>
<dbReference type="GO" id="GO:0005737">
    <property type="term" value="C:cytoplasm"/>
    <property type="evidence" value="ECO:0007669"/>
    <property type="project" value="TreeGrafter"/>
</dbReference>
<accession>A0A9J7YWP3</accession>
<dbReference type="Proteomes" id="UP001108240">
    <property type="component" value="Unplaced"/>
</dbReference>
<evidence type="ECO:0000259" key="3">
    <source>
        <dbReference type="Pfam" id="PF23752"/>
    </source>
</evidence>
<sequence length="1163" mass="128942">MIPYTVNIKLAARTLTGTLNLQNKTAVDWGWQGLIAQGCHSSILIIDPKTSQTIQVLERHKATVVKVKWSRENYHHSLSSPYSLRLASADAAGKIIVWDVVSGMAHCEIQEHTKPIQDMDWLWAQDASRDLLLAVHPPNYIVLWNGDTGTKLWKKSYAENILSFSFDPFEPSNLALLTSEGIVFITDFSHSKPPGSGGKKVYIASPHSSPAHNKPAAAQPTGAKKALNKVKVLITNEKPTAEAVTLNDCLQLSYLPSKRNHMLLLYPREILILDLELSQTVGVVAIERSGVPFIQVIPCAQRDALYCLHENGCITLRVCRSTTPSPNETVIDPEQNVQELVYDLRSQCDAIRVTKTVRPYRVVICPVNENSAALVVSDGRVMLWELKAHASKSSSSLSSGLPPLYSPVNFCGTPLHQNQKCIPDLSLNTMIGHSLISGVDSPRPVAGQQEIHMKFLLTGLLSGLPLPPFSLRMCPPLTTKNINHYQPLLAVGTSNGSVLVYNLTSGLLHKELSVHSCEVRGIEWVSLTSFLSFATSVPNNLGLVRNELQHVDLRTGRCFAFRGERGNDEPAIEMIKVSHLNLLQDAESKSEMSQGISAREHFVFTDTDGQVYHITVEGNTVKDGARIPPDGSMGSIACIAWKGDTLVLGDVDGNLNFWDLKARLSRAVPTHRGWVKKIRFAPGKGNQKLLVMYTDGAEVWDTKEVQMVSSIRVGRNVNYRILDIDWCTSDKVVLASDDGCVRVLEMAMKSASYRMDEQDLTDPVWCPYLLLPRAALTLKAFLLLQPWSDTFTMDITHVDYKEKDEIKGLIQEQLNSLSNDIKSVLQDPNLNLLQRCLLVSRLFGDESDLQFWTVAAHYIQSFAQSCQPNRSVPEGQTPAEGPQSSHLDICHDILCENSFFQRFQLERVRLQEVKRSSYEHTKKCADQLLLLGQTDRAVQLLLETSADNSSYYCDSLKACLVTTITSSGPSQSTIKLVATNMIANGKLAEGVQLLCLIDKAADACRYLQTYGEWNRAAWLAKVRLSPAESSDVLKRWAEHLCSPQVNQKSKAILVLLSLGCFHKVGEMLHSMRYFDRTALFIEACLKYGVMKTNDDVNKLIGAAFVDYAKLLRSIGLKQGAVLWASRAGEAGKELLDELSQKESMGLEPSPSEEEVDNSLGNVE</sequence>
<reference evidence="5" key="2">
    <citation type="submission" date="2025-09" db="UniProtKB">
        <authorList>
            <consortium name="Ensembl"/>
        </authorList>
    </citation>
    <scope>IDENTIFICATION</scope>
</reference>
<dbReference type="Pfam" id="PF23751">
    <property type="entry name" value="Beta-prop_WDR11_1st"/>
    <property type="match status" value="1"/>
</dbReference>
<name>A0A9J7YWP3_CYPCA</name>
<dbReference type="InterPro" id="IPR039694">
    <property type="entry name" value="WDR11"/>
</dbReference>
<evidence type="ECO:0000313" key="5">
    <source>
        <dbReference type="Ensembl" id="ENSCCRP00000124487.1"/>
    </source>
</evidence>
<dbReference type="SUPFAM" id="SSF50978">
    <property type="entry name" value="WD40 repeat-like"/>
    <property type="match status" value="2"/>
</dbReference>
<dbReference type="Ensembl" id="ENSCCRT00000198355.1">
    <property type="protein sequence ID" value="ENSCCRP00000124487.1"/>
    <property type="gene ID" value="ENSCCRG00000074884.1"/>
</dbReference>
<dbReference type="InterPro" id="IPR057854">
    <property type="entry name" value="TPR_WDR11"/>
</dbReference>
<dbReference type="PANTHER" id="PTHR14593">
    <property type="entry name" value="WD REPEAT-CONTAINING PROTEIN 11"/>
    <property type="match status" value="1"/>
</dbReference>
<dbReference type="AlphaFoldDB" id="A0A9J7YWP3"/>
<dbReference type="InterPro" id="IPR057852">
    <property type="entry name" value="Beta-prop_WDR11_1st"/>
</dbReference>
<dbReference type="Pfam" id="PF23752">
    <property type="entry name" value="Beta-prop_WDR11_2nd"/>
    <property type="match status" value="1"/>
</dbReference>
<evidence type="ECO:0000313" key="6">
    <source>
        <dbReference type="Proteomes" id="UP001108240"/>
    </source>
</evidence>
<organism evidence="5 6">
    <name type="scientific">Cyprinus carpio carpio</name>
    <dbReference type="NCBI Taxonomy" id="630221"/>
    <lineage>
        <taxon>Eukaryota</taxon>
        <taxon>Metazoa</taxon>
        <taxon>Chordata</taxon>
        <taxon>Craniata</taxon>
        <taxon>Vertebrata</taxon>
        <taxon>Euteleostomi</taxon>
        <taxon>Actinopterygii</taxon>
        <taxon>Neopterygii</taxon>
        <taxon>Teleostei</taxon>
        <taxon>Ostariophysi</taxon>
        <taxon>Cypriniformes</taxon>
        <taxon>Cyprinidae</taxon>
        <taxon>Cyprininae</taxon>
        <taxon>Cyprinus</taxon>
    </lineage>
</organism>
<reference evidence="5" key="1">
    <citation type="submission" date="2025-08" db="UniProtKB">
        <authorList>
            <consortium name="Ensembl"/>
        </authorList>
    </citation>
    <scope>IDENTIFICATION</scope>
</reference>
<dbReference type="InterPro" id="IPR015943">
    <property type="entry name" value="WD40/YVTN_repeat-like_dom_sf"/>
</dbReference>
<keyword evidence="6" id="KW-1185">Reference proteome</keyword>
<dbReference type="GeneTree" id="ENSGT00390000004068"/>
<evidence type="ECO:0000256" key="1">
    <source>
        <dbReference type="SAM" id="MobiDB-lite"/>
    </source>
</evidence>
<dbReference type="FunFam" id="2.130.10.10:FF:000296">
    <property type="entry name" value="WD repeat domain 11"/>
    <property type="match status" value="1"/>
</dbReference>
<feature type="domain" description="WDR11 TPR" evidence="4">
    <location>
        <begin position="905"/>
        <end position="1086"/>
    </location>
</feature>
<dbReference type="InterPro" id="IPR057853">
    <property type="entry name" value="Beta-prop_WDR11_2nd"/>
</dbReference>